<feature type="transmembrane region" description="Helical" evidence="1">
    <location>
        <begin position="30"/>
        <end position="48"/>
    </location>
</feature>
<keyword evidence="1" id="KW-0812">Transmembrane</keyword>
<keyword evidence="1" id="KW-1133">Transmembrane helix</keyword>
<evidence type="ECO:0000313" key="3">
    <source>
        <dbReference type="Proteomes" id="UP000186455"/>
    </source>
</evidence>
<sequence>MVASQLGGRVLDKRDARPAIRTDFAEANQWVFYGMAAALALAFLCALAHPGTRVTGTRFTGETDST</sequence>
<dbReference type="STRING" id="1048205.AB852_03175"/>
<evidence type="ECO:0000313" key="2">
    <source>
        <dbReference type="EMBL" id="OKH95767.1"/>
    </source>
</evidence>
<organism evidence="2 3">
    <name type="scientific">Streptomyces uncialis</name>
    <dbReference type="NCBI Taxonomy" id="1048205"/>
    <lineage>
        <taxon>Bacteria</taxon>
        <taxon>Bacillati</taxon>
        <taxon>Actinomycetota</taxon>
        <taxon>Actinomycetes</taxon>
        <taxon>Kitasatosporales</taxon>
        <taxon>Streptomycetaceae</taxon>
        <taxon>Streptomyces</taxon>
    </lineage>
</organism>
<name>A0A1Q4VD48_9ACTN</name>
<keyword evidence="3" id="KW-1185">Reference proteome</keyword>
<dbReference type="EMBL" id="LFBV01000001">
    <property type="protein sequence ID" value="OKH95767.1"/>
    <property type="molecule type" value="Genomic_DNA"/>
</dbReference>
<dbReference type="Proteomes" id="UP000186455">
    <property type="component" value="Unassembled WGS sequence"/>
</dbReference>
<protein>
    <submittedName>
        <fullName evidence="2">Uncharacterized protein</fullName>
    </submittedName>
</protein>
<dbReference type="AlphaFoldDB" id="A0A1Q4VD48"/>
<evidence type="ECO:0000256" key="1">
    <source>
        <dbReference type="SAM" id="Phobius"/>
    </source>
</evidence>
<keyword evidence="1" id="KW-0472">Membrane</keyword>
<accession>A0A1Q4VD48</accession>
<proteinExistence type="predicted"/>
<gene>
    <name evidence="2" type="ORF">AB852_03175</name>
</gene>
<reference evidence="2 3" key="1">
    <citation type="submission" date="2015-06" db="EMBL/GenBank/DDBJ databases">
        <title>Cloning and characterization of the uncialamcin biosynthetic gene cluster.</title>
        <authorList>
            <person name="Yan X."/>
            <person name="Huang T."/>
            <person name="Ge H."/>
            <person name="Shen B."/>
        </authorList>
    </citation>
    <scope>NUCLEOTIDE SEQUENCE [LARGE SCALE GENOMIC DNA]</scope>
    <source>
        <strain evidence="2 3">DCA2648</strain>
    </source>
</reference>
<dbReference type="RefSeq" id="WP_073783354.1">
    <property type="nucleotide sequence ID" value="NZ_JAPEPH010000001.1"/>
</dbReference>
<comment type="caution">
    <text evidence="2">The sequence shown here is derived from an EMBL/GenBank/DDBJ whole genome shotgun (WGS) entry which is preliminary data.</text>
</comment>